<evidence type="ECO:0000313" key="2">
    <source>
        <dbReference type="Proteomes" id="UP001153332"/>
    </source>
</evidence>
<protein>
    <submittedName>
        <fullName evidence="1">Uncharacterized protein</fullName>
    </submittedName>
</protein>
<organism evidence="1 2">
    <name type="scientific">Lasiodiplodia mahajangana</name>
    <dbReference type="NCBI Taxonomy" id="1108764"/>
    <lineage>
        <taxon>Eukaryota</taxon>
        <taxon>Fungi</taxon>
        <taxon>Dikarya</taxon>
        <taxon>Ascomycota</taxon>
        <taxon>Pezizomycotina</taxon>
        <taxon>Dothideomycetes</taxon>
        <taxon>Dothideomycetes incertae sedis</taxon>
        <taxon>Botryosphaeriales</taxon>
        <taxon>Botryosphaeriaceae</taxon>
        <taxon>Lasiodiplodia</taxon>
    </lineage>
</organism>
<proteinExistence type="predicted"/>
<dbReference type="EMBL" id="JAPUUL010001107">
    <property type="protein sequence ID" value="KAJ8128324.1"/>
    <property type="molecule type" value="Genomic_DNA"/>
</dbReference>
<dbReference type="Proteomes" id="UP001153332">
    <property type="component" value="Unassembled WGS sequence"/>
</dbReference>
<sequence>MQYGVGNPFDPSYSPASTASTDNAPPPAQEPSLSETLEAFKSTGGKESKSSAFKVLTEVVESGSECAVQTLYEGPPKCRCCKNWVTTYPRDLKSSIEQQIETKKKALVVRMGKNHEDGKPLVLDSIVVQSQFLKEFLGEVFHGYRGITTTLDRLVFKSPFHAFYYRWDALEELAENRKNTGSDADAHVQLLYNLLDIELRETRDEIRDLVKNGVITYDTLWAIFRPGSLVYSAIEDRDRVFLLQSTYYVEGFMGLNVKFVDWDGTQFGYRTIPLTIRQFAGTQRVADLGVYPIQFHPSRKEVEEGVKARGEKFRDMHGFQYMLYKGAMLCDRGRRRKIDERIIVDASSYRDQYPMKMHLEPLDTQGLAPTIQVNDDIHHDDRRAGPHPHHPHHSYHPHHPPPPPPPHQWSPGQRLPPPPPDWDKRQNIGKEFNTNLTEEQLLLCNSHVCGYALQSKQWGEFDVTQLRPISWNDAAFPNLMLPEGFKNLILSFIEGHTTGESSFDDIIEGKGLGVIMLLVGKPGIGKTLTAEAVADKVRRPLYVLSAGELGTDASRVEDRLTSVLAMTERWNAVLLFDECDVFLQKRSIDNLDHNEIVAVFLRVIEYFRGILFMTTNRGDAIDTAFQSRIHLTLHYPDLDAEARRSIWERLITRSEPHSTLDDESYSKLSELPLNGRQIRNTVKISLLLASKEKVPLGIEHVWTVLRATGEVDAETLKP</sequence>
<keyword evidence="2" id="KW-1185">Reference proteome</keyword>
<gene>
    <name evidence="1" type="ORF">O1611_g5312</name>
</gene>
<comment type="caution">
    <text evidence="1">The sequence shown here is derived from an EMBL/GenBank/DDBJ whole genome shotgun (WGS) entry which is preliminary data.</text>
</comment>
<evidence type="ECO:0000313" key="1">
    <source>
        <dbReference type="EMBL" id="KAJ8128324.1"/>
    </source>
</evidence>
<reference evidence="1" key="1">
    <citation type="submission" date="2022-12" db="EMBL/GenBank/DDBJ databases">
        <title>Genome Sequence of Lasiodiplodia mahajangana.</title>
        <authorList>
            <person name="Buettner E."/>
        </authorList>
    </citation>
    <scope>NUCLEOTIDE SEQUENCE</scope>
    <source>
        <strain evidence="1">VT137</strain>
    </source>
</reference>
<name>A0ACC2JLP8_9PEZI</name>
<accession>A0ACC2JLP8</accession>